<comment type="subcellular location">
    <subcellularLocation>
        <location evidence="1 6">Nucleus</location>
    </subcellularLocation>
</comment>
<protein>
    <recommendedName>
        <fullName evidence="6">Mediator of RNA polymerase II transcription subunit 10</fullName>
    </recommendedName>
    <alternativeName>
        <fullName evidence="6">Mediator complex subunit 10</fullName>
    </alternativeName>
</protein>
<evidence type="ECO:0000256" key="6">
    <source>
        <dbReference type="RuleBase" id="RU364146"/>
    </source>
</evidence>
<evidence type="ECO:0000256" key="4">
    <source>
        <dbReference type="ARBA" id="ARBA00023163"/>
    </source>
</evidence>
<evidence type="ECO:0000256" key="3">
    <source>
        <dbReference type="ARBA" id="ARBA00023015"/>
    </source>
</evidence>
<keyword evidence="8" id="KW-1185">Reference proteome</keyword>
<organism evidence="7 8">
    <name type="scientific">Candida metapsilosis</name>
    <dbReference type="NCBI Taxonomy" id="273372"/>
    <lineage>
        <taxon>Eukaryota</taxon>
        <taxon>Fungi</taxon>
        <taxon>Dikarya</taxon>
        <taxon>Ascomycota</taxon>
        <taxon>Saccharomycotina</taxon>
        <taxon>Pichiomycetes</taxon>
        <taxon>Debaryomycetaceae</taxon>
        <taxon>Candida/Lodderomyces clade</taxon>
        <taxon>Candida</taxon>
    </lineage>
</organism>
<dbReference type="EMBL" id="JAEOAQ010000001">
    <property type="protein sequence ID" value="KAG5421294.1"/>
    <property type="molecule type" value="Genomic_DNA"/>
</dbReference>
<comment type="subunit">
    <text evidence="6">Component of the Mediator complex.</text>
</comment>
<comment type="function">
    <text evidence="6">Component of the Mediator complex, a coactivator involved in the regulated transcription of nearly all RNA polymerase II-dependent genes. Mediator functions as a bridge to convey information from gene-specific regulatory proteins to the basal RNA polymerase II transcription machinery. Mediator is recruited to promoters by direct interactions with regulatory proteins and serves as a scaffold for the assembly of a functional preinitiation complex with RNA polymerase II and the general transcription factors.</text>
</comment>
<dbReference type="Pfam" id="PF09748">
    <property type="entry name" value="Med10"/>
    <property type="match status" value="1"/>
</dbReference>
<dbReference type="OrthoDB" id="337270at2759"/>
<sequence>MTTTSIAPTEENASLAQAAEKVANLIESFIELGILVHDNQGTPQSNSALSNKLQMLATQLKAVSHSEDLQDKLIPVDVVSYIEDGRNPDIYTREFVEVTAKSNAKLKGKMEGFKKLGDILSDKLVQEYPRLGLGIDDVKSRTKDEI</sequence>
<comment type="caution">
    <text evidence="7">The sequence shown here is derived from an EMBL/GenBank/DDBJ whole genome shotgun (WGS) entry which is preliminary data.</text>
</comment>
<dbReference type="Proteomes" id="UP000669133">
    <property type="component" value="Unassembled WGS sequence"/>
</dbReference>
<dbReference type="GO" id="GO:0006357">
    <property type="term" value="P:regulation of transcription by RNA polymerase II"/>
    <property type="evidence" value="ECO:0007669"/>
    <property type="project" value="InterPro"/>
</dbReference>
<gene>
    <name evidence="6" type="primary">MED10</name>
    <name evidence="7" type="ORF">I9W82_000384</name>
</gene>
<keyword evidence="6" id="KW-0010">Activator</keyword>
<evidence type="ECO:0000313" key="7">
    <source>
        <dbReference type="EMBL" id="KAG5421294.1"/>
    </source>
</evidence>
<reference evidence="7 8" key="1">
    <citation type="submission" date="2020-12" db="EMBL/GenBank/DDBJ databases">
        <title>Effect of drift, selection, and recombination on the evolution of hybrid genomes in Candida yeast pathogens.</title>
        <authorList>
            <person name="Mixao V."/>
            <person name="Ksiezopolska E."/>
            <person name="Saus E."/>
            <person name="Boekhout T."/>
            <person name="Gacser A."/>
            <person name="Gabaldon T."/>
        </authorList>
    </citation>
    <scope>NUCLEOTIDE SEQUENCE [LARGE SCALE GENOMIC DNA]</scope>
    <source>
        <strain evidence="7 8">BP57</strain>
    </source>
</reference>
<keyword evidence="3 6" id="KW-0805">Transcription regulation</keyword>
<evidence type="ECO:0000256" key="1">
    <source>
        <dbReference type="ARBA" id="ARBA00004123"/>
    </source>
</evidence>
<dbReference type="GO" id="GO:0003712">
    <property type="term" value="F:transcription coregulator activity"/>
    <property type="evidence" value="ECO:0007669"/>
    <property type="project" value="InterPro"/>
</dbReference>
<dbReference type="GO" id="GO:0016592">
    <property type="term" value="C:mediator complex"/>
    <property type="evidence" value="ECO:0007669"/>
    <property type="project" value="InterPro"/>
</dbReference>
<evidence type="ECO:0000256" key="2">
    <source>
        <dbReference type="ARBA" id="ARBA00005389"/>
    </source>
</evidence>
<dbReference type="AlphaFoldDB" id="A0A8H8DCY6"/>
<comment type="similarity">
    <text evidence="2 6">Belongs to the Mediator complex subunit 10 family.</text>
</comment>
<evidence type="ECO:0000313" key="8">
    <source>
        <dbReference type="Proteomes" id="UP000669133"/>
    </source>
</evidence>
<proteinExistence type="inferred from homology"/>
<evidence type="ECO:0000256" key="5">
    <source>
        <dbReference type="ARBA" id="ARBA00023242"/>
    </source>
</evidence>
<keyword evidence="4 6" id="KW-0804">Transcription</keyword>
<dbReference type="InterPro" id="IPR019145">
    <property type="entry name" value="Mediator_Med10"/>
</dbReference>
<name>A0A8H8DCY6_9ASCO</name>
<keyword evidence="5 6" id="KW-0539">Nucleus</keyword>
<accession>A0A8H8DCY6</accession>